<dbReference type="EMBL" id="JXAL01000001">
    <property type="protein sequence ID" value="KIL37576.1"/>
    <property type="molecule type" value="Genomic_DNA"/>
</dbReference>
<dbReference type="PANTHER" id="PTHR42700:SF1">
    <property type="entry name" value="SULFATE ADENYLYLTRANSFERASE"/>
    <property type="match status" value="1"/>
</dbReference>
<gene>
    <name evidence="3" type="ORF">SD71_02910</name>
</gene>
<keyword evidence="1" id="KW-0808">Transferase</keyword>
<sequence length="179" mass="20925">MTQGMVLWFTGLPNSGKTTISRLVSKQLESMGYPVERLDSDELPRSMTKDLSPDWTTRQKQKCTNLIYIAKLLYKYNVNVLIASVGRFDEMRKQARTHIPSFVEIYLKCPLNVRLQRDDKMKYERYPDTIHYYEESCNPEITIESDKLSSEEAVSMIIRYLIEQGYITEPDGRAPHNME</sequence>
<comment type="caution">
    <text evidence="3">The sequence shown here is derived from an EMBL/GenBank/DDBJ whole genome shotgun (WGS) entry which is preliminary data.</text>
</comment>
<keyword evidence="4" id="KW-1185">Reference proteome</keyword>
<evidence type="ECO:0000313" key="3">
    <source>
        <dbReference type="EMBL" id="KIL37576.1"/>
    </source>
</evidence>
<evidence type="ECO:0000256" key="1">
    <source>
        <dbReference type="ARBA" id="ARBA00022679"/>
    </source>
</evidence>
<proteinExistence type="predicted"/>
<dbReference type="InterPro" id="IPR059117">
    <property type="entry name" value="APS_kinase_dom"/>
</dbReference>
<name>A0ABR5A929_9BACL</name>
<feature type="domain" description="APS kinase" evidence="2">
    <location>
        <begin position="3"/>
        <end position="125"/>
    </location>
</feature>
<dbReference type="PANTHER" id="PTHR42700">
    <property type="entry name" value="SULFATE ADENYLYLTRANSFERASE"/>
    <property type="match status" value="1"/>
</dbReference>
<evidence type="ECO:0000313" key="4">
    <source>
        <dbReference type="Proteomes" id="UP000054526"/>
    </source>
</evidence>
<organism evidence="3 4">
    <name type="scientific">Cohnella kolymensis</name>
    <dbReference type="NCBI Taxonomy" id="1590652"/>
    <lineage>
        <taxon>Bacteria</taxon>
        <taxon>Bacillati</taxon>
        <taxon>Bacillota</taxon>
        <taxon>Bacilli</taxon>
        <taxon>Bacillales</taxon>
        <taxon>Paenibacillaceae</taxon>
        <taxon>Cohnella</taxon>
    </lineage>
</organism>
<reference evidence="3 4" key="1">
    <citation type="submission" date="2014-12" db="EMBL/GenBank/DDBJ databases">
        <title>Draft genome sequence of Cohnella kolymensis strain B-2846.</title>
        <authorList>
            <person name="Karlyshev A.V."/>
            <person name="Kudryashova E.B."/>
        </authorList>
    </citation>
    <scope>NUCLEOTIDE SEQUENCE [LARGE SCALE GENOMIC DNA]</scope>
    <source>
        <strain evidence="3 4">VKM B-2846</strain>
    </source>
</reference>
<evidence type="ECO:0000259" key="2">
    <source>
        <dbReference type="Pfam" id="PF01583"/>
    </source>
</evidence>
<dbReference type="InterPro" id="IPR050512">
    <property type="entry name" value="Sulf_AdTrans/APS_kinase"/>
</dbReference>
<dbReference type="RefSeq" id="WP_041059191.1">
    <property type="nucleotide sequence ID" value="NZ_JXAL01000001.1"/>
</dbReference>
<protein>
    <recommendedName>
        <fullName evidence="2">APS kinase domain-containing protein</fullName>
    </recommendedName>
</protein>
<dbReference type="Proteomes" id="UP000054526">
    <property type="component" value="Unassembled WGS sequence"/>
</dbReference>
<accession>A0ABR5A929</accession>
<dbReference type="InterPro" id="IPR027417">
    <property type="entry name" value="P-loop_NTPase"/>
</dbReference>
<dbReference type="Pfam" id="PF01583">
    <property type="entry name" value="APS_kinase"/>
    <property type="match status" value="1"/>
</dbReference>
<dbReference type="Gene3D" id="3.40.50.300">
    <property type="entry name" value="P-loop containing nucleotide triphosphate hydrolases"/>
    <property type="match status" value="1"/>
</dbReference>
<dbReference type="SUPFAM" id="SSF52540">
    <property type="entry name" value="P-loop containing nucleoside triphosphate hydrolases"/>
    <property type="match status" value="1"/>
</dbReference>